<keyword evidence="5" id="KW-1185">Reference proteome</keyword>
<dbReference type="GO" id="GO:0005634">
    <property type="term" value="C:nucleus"/>
    <property type="evidence" value="ECO:0007669"/>
    <property type="project" value="TreeGrafter"/>
</dbReference>
<dbReference type="PANTHER" id="PTHR12175:SF1">
    <property type="entry name" value="PITH DOMAIN-CONTAINING PROTEIN 1"/>
    <property type="match status" value="1"/>
</dbReference>
<dbReference type="Gene3D" id="2.60.120.470">
    <property type="entry name" value="PITH domain"/>
    <property type="match status" value="1"/>
</dbReference>
<evidence type="ECO:0000256" key="2">
    <source>
        <dbReference type="SAM" id="MobiDB-lite"/>
    </source>
</evidence>
<dbReference type="InterPro" id="IPR010400">
    <property type="entry name" value="PITH_dom"/>
</dbReference>
<evidence type="ECO:0000256" key="1">
    <source>
        <dbReference type="ARBA" id="ARBA00025788"/>
    </source>
</evidence>
<name>A0A0P1KLX1_9SACH</name>
<sequence length="237" mass="26667">MSHQCEHEHDHHHDSPPPATNVAQSLFPFVNTPNVQCLNTNNHGSSDSAACFIKSRDNRYDVSKYLESDADCQMIIHVPFTCVCRVFSLVLRTSRSSSGTTSPKAIKIFKNFSKNIDFDTLEDSKPQHEVEHPRDVGIDLGGAPQAEITDADDSSFVEHHLPRHLFQNTHSLTIFMQSAWEDEEDITRCFYLEMRGESTGQKQGNNAVPLLTVYESAPNPVDHQKLENEKQSSNLGM</sequence>
<dbReference type="OrthoDB" id="2635at2759"/>
<evidence type="ECO:0000313" key="4">
    <source>
        <dbReference type="EMBL" id="CUS20706.1"/>
    </source>
</evidence>
<feature type="domain" description="PITH" evidence="3">
    <location>
        <begin position="15"/>
        <end position="214"/>
    </location>
</feature>
<protein>
    <submittedName>
        <fullName evidence="4">LAQU0S01e12772g1_1</fullName>
    </submittedName>
</protein>
<dbReference type="GO" id="GO:0005737">
    <property type="term" value="C:cytoplasm"/>
    <property type="evidence" value="ECO:0007669"/>
    <property type="project" value="UniProtKB-ARBA"/>
</dbReference>
<organism evidence="4 5">
    <name type="scientific">Lachancea quebecensis</name>
    <dbReference type="NCBI Taxonomy" id="1654605"/>
    <lineage>
        <taxon>Eukaryota</taxon>
        <taxon>Fungi</taxon>
        <taxon>Dikarya</taxon>
        <taxon>Ascomycota</taxon>
        <taxon>Saccharomycotina</taxon>
        <taxon>Saccharomycetes</taxon>
        <taxon>Saccharomycetales</taxon>
        <taxon>Saccharomycetaceae</taxon>
        <taxon>Lachancea</taxon>
    </lineage>
</organism>
<dbReference type="PANTHER" id="PTHR12175">
    <property type="entry name" value="AD039 HT014 THIOREDOXIN FAMILY TRP26"/>
    <property type="match status" value="1"/>
</dbReference>
<dbReference type="InterPro" id="IPR037047">
    <property type="entry name" value="PITH_dom_sf"/>
</dbReference>
<proteinExistence type="inferred from homology"/>
<dbReference type="Proteomes" id="UP000236544">
    <property type="component" value="Unassembled WGS sequence"/>
</dbReference>
<reference evidence="5" key="1">
    <citation type="submission" date="2015-10" db="EMBL/GenBank/DDBJ databases">
        <authorList>
            <person name="Devillers H."/>
        </authorList>
    </citation>
    <scope>NUCLEOTIDE SEQUENCE [LARGE SCALE GENOMIC DNA]</scope>
</reference>
<accession>A0A0P1KLX1</accession>
<dbReference type="PROSITE" id="PS51532">
    <property type="entry name" value="PITH"/>
    <property type="match status" value="1"/>
</dbReference>
<dbReference type="AlphaFoldDB" id="A0A0P1KLX1"/>
<dbReference type="EMBL" id="LN890560">
    <property type="protein sequence ID" value="CUS20706.1"/>
    <property type="molecule type" value="Genomic_DNA"/>
</dbReference>
<comment type="similarity">
    <text evidence="1">Belongs to the PITHD1 family.</text>
</comment>
<gene>
    <name evidence="4" type="ORF">LAQU0_S01e12772g</name>
</gene>
<evidence type="ECO:0000259" key="3">
    <source>
        <dbReference type="PROSITE" id="PS51532"/>
    </source>
</evidence>
<feature type="region of interest" description="Disordered" evidence="2">
    <location>
        <begin position="218"/>
        <end position="237"/>
    </location>
</feature>
<dbReference type="InterPro" id="IPR008979">
    <property type="entry name" value="Galactose-bd-like_sf"/>
</dbReference>
<dbReference type="InterPro" id="IPR045099">
    <property type="entry name" value="PITH1-like"/>
</dbReference>
<dbReference type="SUPFAM" id="SSF49785">
    <property type="entry name" value="Galactose-binding domain-like"/>
    <property type="match status" value="1"/>
</dbReference>
<evidence type="ECO:0000313" key="5">
    <source>
        <dbReference type="Proteomes" id="UP000236544"/>
    </source>
</evidence>
<dbReference type="Pfam" id="PF06201">
    <property type="entry name" value="PITH"/>
    <property type="match status" value="1"/>
</dbReference>